<name>A0A7V8V838_9BACT</name>
<evidence type="ECO:0000313" key="2">
    <source>
        <dbReference type="Proteomes" id="UP000551616"/>
    </source>
</evidence>
<dbReference type="EMBL" id="JABRWO010000011">
    <property type="protein sequence ID" value="MBA2116638.1"/>
    <property type="molecule type" value="Genomic_DNA"/>
</dbReference>
<sequence>MRLDWKLAVVMTFALLLKSGCVSVRYDDGQFPVETTPIACDTTFPEAPLTLAAPTTQPMPIEAEACPPDPLAGFNFHHHWKGWWHGQERTPSVAPVIPPHSKFHPVPTRPVFAQPVIYYDNIPRPLPTKVGRPMPMPVPPPANVEPKAMDQEVRAPKQLDDELRIARPLSLEGPVRPIADGWKAARSD</sequence>
<proteinExistence type="predicted"/>
<dbReference type="AlphaFoldDB" id="A0A7V8V838"/>
<comment type="caution">
    <text evidence="1">The sequence shown here is derived from an EMBL/GenBank/DDBJ whole genome shotgun (WGS) entry which is preliminary data.</text>
</comment>
<keyword evidence="2" id="KW-1185">Reference proteome</keyword>
<evidence type="ECO:0000313" key="1">
    <source>
        <dbReference type="EMBL" id="MBA2116638.1"/>
    </source>
</evidence>
<dbReference type="Proteomes" id="UP000551616">
    <property type="component" value="Unassembled WGS sequence"/>
</dbReference>
<accession>A0A7V8V838</accession>
<gene>
    <name evidence="1" type="ORF">HOV93_38300</name>
</gene>
<protein>
    <submittedName>
        <fullName evidence="1">Uncharacterized protein</fullName>
    </submittedName>
</protein>
<organism evidence="1 2">
    <name type="scientific">Bremerella alba</name>
    <dbReference type="NCBI Taxonomy" id="980252"/>
    <lineage>
        <taxon>Bacteria</taxon>
        <taxon>Pseudomonadati</taxon>
        <taxon>Planctomycetota</taxon>
        <taxon>Planctomycetia</taxon>
        <taxon>Pirellulales</taxon>
        <taxon>Pirellulaceae</taxon>
        <taxon>Bremerella</taxon>
    </lineage>
</organism>
<dbReference type="RefSeq" id="WP_207398049.1">
    <property type="nucleotide sequence ID" value="NZ_JABRWO010000011.1"/>
</dbReference>
<reference evidence="1 2" key="1">
    <citation type="submission" date="2020-05" db="EMBL/GenBank/DDBJ databases">
        <title>Bremerella alba sp. nov., a novel planctomycete isolated from the surface of the macroalga Fucus spiralis.</title>
        <authorList>
            <person name="Godinho O."/>
            <person name="Botelho R."/>
            <person name="Albuquerque L."/>
            <person name="Wiegand S."/>
            <person name="Da Costa M.S."/>
            <person name="Lobo-Da-Cunha A."/>
            <person name="Jogler C."/>
            <person name="Lage O.M."/>
        </authorList>
    </citation>
    <scope>NUCLEOTIDE SEQUENCE [LARGE SCALE GENOMIC DNA]</scope>
    <source>
        <strain evidence="1 2">FF15</strain>
    </source>
</reference>